<proteinExistence type="predicted"/>
<dbReference type="InterPro" id="IPR009343">
    <property type="entry name" value="DUF1002"/>
</dbReference>
<organism evidence="2 3">
    <name type="scientific">Bacillus daqingensis</name>
    <dbReference type="NCBI Taxonomy" id="872396"/>
    <lineage>
        <taxon>Bacteria</taxon>
        <taxon>Bacillati</taxon>
        <taxon>Bacillota</taxon>
        <taxon>Bacilli</taxon>
        <taxon>Bacillales</taxon>
        <taxon>Bacillaceae</taxon>
        <taxon>Bacillus</taxon>
    </lineage>
</organism>
<comment type="caution">
    <text evidence="2">The sequence shown here is derived from an EMBL/GenBank/DDBJ whole genome shotgun (WGS) entry which is preliminary data.</text>
</comment>
<evidence type="ECO:0000256" key="1">
    <source>
        <dbReference type="SAM" id="SignalP"/>
    </source>
</evidence>
<name>A0ABV9NXR8_9BACI</name>
<dbReference type="RefSeq" id="WP_377910713.1">
    <property type="nucleotide sequence ID" value="NZ_JBHSGK010000021.1"/>
</dbReference>
<keyword evidence="1" id="KW-0732">Signal</keyword>
<evidence type="ECO:0000313" key="2">
    <source>
        <dbReference type="EMBL" id="MFC4738128.1"/>
    </source>
</evidence>
<sequence>MKYLWKTAAASFAIWFGLTSVVSADAVTGAEIVTLGEDLNPQQREELLQEMNVEEGNVDIVTVSNDEEHQYLGDYIDASVIGTRALSSSKITMGEPGSGIDVETNRITWVSEGMYANALITAGVEDADIYVTAPFDVSGTGALTGLIKAYEESTDEDIPEEQKQAANEELVKTAELGEEYGVEDATELMARIKEALAEEDVESEEDLRALIQRIAEELGMNLTDDELDGLVSLFDRIRGLNIDWNQVRTQIDSIRTNIGDFVDSDEGQSIIQSILDFFNRLLDTVTSWFQSRSEESSQE</sequence>
<protein>
    <submittedName>
        <fullName evidence="2">DUF1002 domain-containing protein</fullName>
    </submittedName>
</protein>
<feature type="signal peptide" evidence="1">
    <location>
        <begin position="1"/>
        <end position="24"/>
    </location>
</feature>
<gene>
    <name evidence="2" type="ORF">ACFO4L_16275</name>
</gene>
<keyword evidence="3" id="KW-1185">Reference proteome</keyword>
<accession>A0ABV9NXR8</accession>
<dbReference type="Proteomes" id="UP001595896">
    <property type="component" value="Unassembled WGS sequence"/>
</dbReference>
<evidence type="ECO:0000313" key="3">
    <source>
        <dbReference type="Proteomes" id="UP001595896"/>
    </source>
</evidence>
<feature type="chain" id="PRO_5046242043" evidence="1">
    <location>
        <begin position="25"/>
        <end position="299"/>
    </location>
</feature>
<dbReference type="EMBL" id="JBHSGK010000021">
    <property type="protein sequence ID" value="MFC4738128.1"/>
    <property type="molecule type" value="Genomic_DNA"/>
</dbReference>
<reference evidence="3" key="1">
    <citation type="journal article" date="2019" name="Int. J. Syst. Evol. Microbiol.">
        <title>The Global Catalogue of Microorganisms (GCM) 10K type strain sequencing project: providing services to taxonomists for standard genome sequencing and annotation.</title>
        <authorList>
            <consortium name="The Broad Institute Genomics Platform"/>
            <consortium name="The Broad Institute Genome Sequencing Center for Infectious Disease"/>
            <person name="Wu L."/>
            <person name="Ma J."/>
        </authorList>
    </citation>
    <scope>NUCLEOTIDE SEQUENCE [LARGE SCALE GENOMIC DNA]</scope>
    <source>
        <strain evidence="3">JCM 12165</strain>
    </source>
</reference>
<dbReference type="Pfam" id="PF06207">
    <property type="entry name" value="DUF1002"/>
    <property type="match status" value="1"/>
</dbReference>